<accession>A0A0B6Y6N8</accession>
<dbReference type="AlphaFoldDB" id="A0A0B6Y6N8"/>
<gene>
    <name evidence="1" type="primary">ORF13472</name>
</gene>
<protein>
    <submittedName>
        <fullName evidence="1">Uncharacterized protein</fullName>
    </submittedName>
</protein>
<dbReference type="EMBL" id="HACG01004596">
    <property type="protein sequence ID" value="CEK51461.1"/>
    <property type="molecule type" value="Transcribed_RNA"/>
</dbReference>
<proteinExistence type="predicted"/>
<evidence type="ECO:0000313" key="1">
    <source>
        <dbReference type="EMBL" id="CEK51461.1"/>
    </source>
</evidence>
<feature type="non-terminal residue" evidence="1">
    <location>
        <position position="58"/>
    </location>
</feature>
<name>A0A0B6Y6N8_9EUPU</name>
<organism evidence="1">
    <name type="scientific">Arion vulgaris</name>
    <dbReference type="NCBI Taxonomy" id="1028688"/>
    <lineage>
        <taxon>Eukaryota</taxon>
        <taxon>Metazoa</taxon>
        <taxon>Spiralia</taxon>
        <taxon>Lophotrochozoa</taxon>
        <taxon>Mollusca</taxon>
        <taxon>Gastropoda</taxon>
        <taxon>Heterobranchia</taxon>
        <taxon>Euthyneura</taxon>
        <taxon>Panpulmonata</taxon>
        <taxon>Eupulmonata</taxon>
        <taxon>Stylommatophora</taxon>
        <taxon>Helicina</taxon>
        <taxon>Arionoidea</taxon>
        <taxon>Arionidae</taxon>
        <taxon>Arion</taxon>
    </lineage>
</organism>
<sequence>MAEIVSEAMHVEVFHENTLRSRNESDGVSVVSSCRDVNKVLDLNIQILQTQNNSISES</sequence>
<reference evidence="1" key="1">
    <citation type="submission" date="2014-12" db="EMBL/GenBank/DDBJ databases">
        <title>Insight into the proteome of Arion vulgaris.</title>
        <authorList>
            <person name="Aradska J."/>
            <person name="Bulat T."/>
            <person name="Smidak R."/>
            <person name="Sarate P."/>
            <person name="Gangsoo J."/>
            <person name="Sialana F."/>
            <person name="Bilban M."/>
            <person name="Lubec G."/>
        </authorList>
    </citation>
    <scope>NUCLEOTIDE SEQUENCE</scope>
    <source>
        <tissue evidence="1">Skin</tissue>
    </source>
</reference>